<accession>A0A5C8URN7</accession>
<gene>
    <name evidence="2" type="ORF">FVP33_08600</name>
</gene>
<reference evidence="2 3" key="1">
    <citation type="submission" date="2019-08" db="EMBL/GenBank/DDBJ databases">
        <title>Bacterial whole genome sequence for Glaciihabitans sp. CHu50b-6-2.</title>
        <authorList>
            <person name="Jin L."/>
        </authorList>
    </citation>
    <scope>NUCLEOTIDE SEQUENCE [LARGE SCALE GENOMIC DNA]</scope>
    <source>
        <strain evidence="2 3">CHu50b-6-2</strain>
    </source>
</reference>
<dbReference type="Pfam" id="PF13669">
    <property type="entry name" value="Glyoxalase_4"/>
    <property type="match status" value="1"/>
</dbReference>
<dbReference type="SUPFAM" id="SSF54593">
    <property type="entry name" value="Glyoxalase/Bleomycin resistance protein/Dihydroxybiphenyl dioxygenase"/>
    <property type="match status" value="1"/>
</dbReference>
<dbReference type="Proteomes" id="UP000321379">
    <property type="component" value="Unassembled WGS sequence"/>
</dbReference>
<name>A0A5C8URN7_9MICO</name>
<evidence type="ECO:0000259" key="1">
    <source>
        <dbReference type="PROSITE" id="PS51819"/>
    </source>
</evidence>
<keyword evidence="3" id="KW-1185">Reference proteome</keyword>
<comment type="caution">
    <text evidence="2">The sequence shown here is derived from an EMBL/GenBank/DDBJ whole genome shotgun (WGS) entry which is preliminary data.</text>
</comment>
<organism evidence="2 3">
    <name type="scientific">Lacisediminihabitans profunda</name>
    <dbReference type="NCBI Taxonomy" id="2594790"/>
    <lineage>
        <taxon>Bacteria</taxon>
        <taxon>Bacillati</taxon>
        <taxon>Actinomycetota</taxon>
        <taxon>Actinomycetes</taxon>
        <taxon>Micrococcales</taxon>
        <taxon>Microbacteriaceae</taxon>
        <taxon>Lacisediminihabitans</taxon>
    </lineage>
</organism>
<sequence>MQTKPRTTTRGIPTATNVDHVGWTVPDLEQGVAFLVNVLGGEEIFRAGPFADPSGEWMTTHFAVHPRASTNVVMIRLGSTQVVELLAWESPDGLGDWPRPSNLGATHLAIHVGDVVAAMDYLEAHGCVAYGDPVLLESVPQAGVTILQVQTPIGLWLELFSYPDHELPYEATTAVRLLPKAKEWRNE</sequence>
<dbReference type="InterPro" id="IPR029068">
    <property type="entry name" value="Glyas_Bleomycin-R_OHBP_Dase"/>
</dbReference>
<evidence type="ECO:0000313" key="3">
    <source>
        <dbReference type="Proteomes" id="UP000321379"/>
    </source>
</evidence>
<dbReference type="RefSeq" id="WP_147783254.1">
    <property type="nucleotide sequence ID" value="NZ_VRMG01000006.1"/>
</dbReference>
<dbReference type="Gene3D" id="3.10.180.10">
    <property type="entry name" value="2,3-Dihydroxybiphenyl 1,2-Dioxygenase, domain 1"/>
    <property type="match status" value="1"/>
</dbReference>
<feature type="domain" description="VOC" evidence="1">
    <location>
        <begin position="17"/>
        <end position="162"/>
    </location>
</feature>
<protein>
    <submittedName>
        <fullName evidence="2">VOC family protein</fullName>
    </submittedName>
</protein>
<proteinExistence type="predicted"/>
<dbReference type="InterPro" id="IPR037523">
    <property type="entry name" value="VOC_core"/>
</dbReference>
<dbReference type="EMBL" id="VRMG01000006">
    <property type="protein sequence ID" value="TXN30572.1"/>
    <property type="molecule type" value="Genomic_DNA"/>
</dbReference>
<dbReference type="PROSITE" id="PS51819">
    <property type="entry name" value="VOC"/>
    <property type="match status" value="1"/>
</dbReference>
<evidence type="ECO:0000313" key="2">
    <source>
        <dbReference type="EMBL" id="TXN30572.1"/>
    </source>
</evidence>
<dbReference type="AlphaFoldDB" id="A0A5C8URN7"/>